<feature type="domain" description="Cytochrome c" evidence="7">
    <location>
        <begin position="156"/>
        <end position="241"/>
    </location>
</feature>
<dbReference type="Pfam" id="PF00034">
    <property type="entry name" value="Cytochrom_C"/>
    <property type="match status" value="1"/>
</dbReference>
<dbReference type="EMBL" id="SRSC01000002">
    <property type="protein sequence ID" value="TGU72297.1"/>
    <property type="molecule type" value="Genomic_DNA"/>
</dbReference>
<dbReference type="RefSeq" id="WP_135869780.1">
    <property type="nucleotide sequence ID" value="NZ_SRSC01000002.1"/>
</dbReference>
<dbReference type="GO" id="GO:0009055">
    <property type="term" value="F:electron transfer activity"/>
    <property type="evidence" value="ECO:0007669"/>
    <property type="project" value="InterPro"/>
</dbReference>
<dbReference type="GO" id="GO:0020037">
    <property type="term" value="F:heme binding"/>
    <property type="evidence" value="ECO:0007669"/>
    <property type="project" value="InterPro"/>
</dbReference>
<dbReference type="InterPro" id="IPR009056">
    <property type="entry name" value="Cyt_c-like_dom"/>
</dbReference>
<keyword evidence="6" id="KW-0732">Signal</keyword>
<evidence type="ECO:0000256" key="1">
    <source>
        <dbReference type="ARBA" id="ARBA00022617"/>
    </source>
</evidence>
<accession>A0A4S1CFL9</accession>
<evidence type="ECO:0000313" key="9">
    <source>
        <dbReference type="Proteomes" id="UP000306416"/>
    </source>
</evidence>
<keyword evidence="5" id="KW-1133">Transmembrane helix</keyword>
<evidence type="ECO:0000256" key="2">
    <source>
        <dbReference type="ARBA" id="ARBA00022723"/>
    </source>
</evidence>
<dbReference type="GO" id="GO:0046872">
    <property type="term" value="F:metal ion binding"/>
    <property type="evidence" value="ECO:0007669"/>
    <property type="project" value="UniProtKB-KW"/>
</dbReference>
<evidence type="ECO:0000313" key="8">
    <source>
        <dbReference type="EMBL" id="TGU72297.1"/>
    </source>
</evidence>
<evidence type="ECO:0000256" key="3">
    <source>
        <dbReference type="ARBA" id="ARBA00023004"/>
    </source>
</evidence>
<evidence type="ECO:0000256" key="6">
    <source>
        <dbReference type="SAM" id="SignalP"/>
    </source>
</evidence>
<proteinExistence type="predicted"/>
<feature type="signal peptide" evidence="6">
    <location>
        <begin position="1"/>
        <end position="27"/>
    </location>
</feature>
<organism evidence="8 9">
    <name type="scientific">Geomonas terrae</name>
    <dbReference type="NCBI Taxonomy" id="2562681"/>
    <lineage>
        <taxon>Bacteria</taxon>
        <taxon>Pseudomonadati</taxon>
        <taxon>Thermodesulfobacteriota</taxon>
        <taxon>Desulfuromonadia</taxon>
        <taxon>Geobacterales</taxon>
        <taxon>Geobacteraceae</taxon>
        <taxon>Geomonas</taxon>
    </lineage>
</organism>
<reference evidence="8 9" key="1">
    <citation type="submission" date="2019-04" db="EMBL/GenBank/DDBJ databases">
        <title>Geobacter oryzae sp. nov., ferric-reducing bacteria isolated from paddy soil.</title>
        <authorList>
            <person name="Xu Z."/>
            <person name="Masuda Y."/>
            <person name="Itoh H."/>
            <person name="Senoo K."/>
        </authorList>
    </citation>
    <scope>NUCLEOTIDE SEQUENCE [LARGE SCALE GENOMIC DNA]</scope>
    <source>
        <strain evidence="8 9">Red111</strain>
    </source>
</reference>
<keyword evidence="1 4" id="KW-0349">Heme</keyword>
<sequence>MQPALSKLGRLILSMTLVLFASGTVRADAGKDLFDKMCSSCHTIGGGDGAGPDLKGVGTKRSSEWLVQIITDPAKLTASKDPAQAELVKKYGMEMPSLGVSRPDAEKIVAFLGGGAPAPGAAAGSAASGSAPAPAETNAAPPAEVVVTKELLATGRDLFTGKQRFAKGGAPCVSCHHFDYPGIHSGALAADLTGLYGKMGENGVRGVLKSLNFPVMKKIYADRPLTDDEATALTALFKDASARKQAQSDPYPIAGLGFFAFCLIAALAFKRRYK</sequence>
<gene>
    <name evidence="8" type="ORF">E4633_08265</name>
</gene>
<evidence type="ECO:0000256" key="4">
    <source>
        <dbReference type="PROSITE-ProRule" id="PRU00433"/>
    </source>
</evidence>
<dbReference type="PROSITE" id="PS51007">
    <property type="entry name" value="CYTC"/>
    <property type="match status" value="2"/>
</dbReference>
<evidence type="ECO:0000256" key="5">
    <source>
        <dbReference type="SAM" id="Phobius"/>
    </source>
</evidence>
<keyword evidence="5" id="KW-0472">Membrane</keyword>
<feature type="domain" description="Cytochrome c" evidence="7">
    <location>
        <begin position="25"/>
        <end position="116"/>
    </location>
</feature>
<keyword evidence="3 4" id="KW-0408">Iron</keyword>
<evidence type="ECO:0000259" key="7">
    <source>
        <dbReference type="PROSITE" id="PS51007"/>
    </source>
</evidence>
<dbReference type="Gene3D" id="1.10.760.10">
    <property type="entry name" value="Cytochrome c-like domain"/>
    <property type="match status" value="2"/>
</dbReference>
<dbReference type="AlphaFoldDB" id="A0A4S1CFL9"/>
<comment type="caution">
    <text evidence="8">The sequence shown here is derived from an EMBL/GenBank/DDBJ whole genome shotgun (WGS) entry which is preliminary data.</text>
</comment>
<dbReference type="SUPFAM" id="SSF46626">
    <property type="entry name" value="Cytochrome c"/>
    <property type="match status" value="2"/>
</dbReference>
<feature type="transmembrane region" description="Helical" evidence="5">
    <location>
        <begin position="251"/>
        <end position="269"/>
    </location>
</feature>
<protein>
    <submittedName>
        <fullName evidence="8">Cytochrome c</fullName>
    </submittedName>
</protein>
<keyword evidence="2 4" id="KW-0479">Metal-binding</keyword>
<keyword evidence="5" id="KW-0812">Transmembrane</keyword>
<name>A0A4S1CFL9_9BACT</name>
<keyword evidence="9" id="KW-1185">Reference proteome</keyword>
<dbReference type="InterPro" id="IPR036909">
    <property type="entry name" value="Cyt_c-like_dom_sf"/>
</dbReference>
<feature type="chain" id="PRO_5020268559" evidence="6">
    <location>
        <begin position="28"/>
        <end position="274"/>
    </location>
</feature>
<dbReference type="Proteomes" id="UP000306416">
    <property type="component" value="Unassembled WGS sequence"/>
</dbReference>